<feature type="transmembrane region" description="Helical" evidence="2">
    <location>
        <begin position="22"/>
        <end position="42"/>
    </location>
</feature>
<keyword evidence="2" id="KW-0472">Membrane</keyword>
<sequence>MAAVAVIQGLVMILSAMTKELWVAYLCYIIFGILYQAMVTVASMEVAKKIEDDCYGLIFGLNTFVALVIQTIWVIVAVTDVGLALGARDQFLVTGGYFIILGMIFLIIALITTTRMGFRVFLKQSLWLPKPVESYTAY</sequence>
<evidence type="ECO:0000256" key="2">
    <source>
        <dbReference type="SAM" id="Phobius"/>
    </source>
</evidence>
<feature type="transmembrane region" description="Helical" evidence="2">
    <location>
        <begin position="54"/>
        <end position="76"/>
    </location>
</feature>
<keyword evidence="2" id="KW-0812">Transmembrane</keyword>
<gene>
    <name evidence="3" type="ORF">J437_LFUL006560</name>
</gene>
<dbReference type="AlphaFoldDB" id="A0A8K0KIR3"/>
<proteinExistence type="inferred from homology"/>
<comment type="caution">
    <text evidence="3">The sequence shown here is derived from an EMBL/GenBank/DDBJ whole genome shotgun (WGS) entry which is preliminary data.</text>
</comment>
<name>A0A8K0KIR3_LADFU</name>
<dbReference type="GO" id="GO:0090482">
    <property type="term" value="F:vitamin transmembrane transporter activity"/>
    <property type="evidence" value="ECO:0007669"/>
    <property type="project" value="InterPro"/>
</dbReference>
<protein>
    <recommendedName>
        <fullName evidence="5">Thiamine transporter 2</fullName>
    </recommendedName>
</protein>
<dbReference type="OrthoDB" id="18814at2759"/>
<feature type="transmembrane region" description="Helical" evidence="2">
    <location>
        <begin position="96"/>
        <end position="118"/>
    </location>
</feature>
<reference evidence="3" key="2">
    <citation type="submission" date="2017-10" db="EMBL/GenBank/DDBJ databases">
        <title>Ladona fulva Genome sequencing and assembly.</title>
        <authorList>
            <person name="Murali S."/>
            <person name="Richards S."/>
            <person name="Bandaranaike D."/>
            <person name="Bellair M."/>
            <person name="Blankenburg K."/>
            <person name="Chao H."/>
            <person name="Dinh H."/>
            <person name="Doddapaneni H."/>
            <person name="Dugan-Rocha S."/>
            <person name="Elkadiri S."/>
            <person name="Gnanaolivu R."/>
            <person name="Hernandez B."/>
            <person name="Skinner E."/>
            <person name="Javaid M."/>
            <person name="Lee S."/>
            <person name="Li M."/>
            <person name="Ming W."/>
            <person name="Munidasa M."/>
            <person name="Muniz J."/>
            <person name="Nguyen L."/>
            <person name="Hughes D."/>
            <person name="Osuji N."/>
            <person name="Pu L.-L."/>
            <person name="Puazo M."/>
            <person name="Qu C."/>
            <person name="Quiroz J."/>
            <person name="Raj R."/>
            <person name="Weissenberger G."/>
            <person name="Xin Y."/>
            <person name="Zou X."/>
            <person name="Han Y."/>
            <person name="Worley K."/>
            <person name="Muzny D."/>
            <person name="Gibbs R."/>
        </authorList>
    </citation>
    <scope>NUCLEOTIDE SEQUENCE</scope>
    <source>
        <strain evidence="3">Sampled in the wild</strain>
    </source>
</reference>
<dbReference type="InterPro" id="IPR036259">
    <property type="entry name" value="MFS_trans_sf"/>
</dbReference>
<comment type="similarity">
    <text evidence="1">Belongs to the reduced folate carrier (RFC) transporter (TC 2.A.48) family.</text>
</comment>
<accession>A0A8K0KIR3</accession>
<dbReference type="PANTHER" id="PTHR10686:SF18">
    <property type="entry name" value="IP11787P-RELATED"/>
    <property type="match status" value="1"/>
</dbReference>
<evidence type="ECO:0000313" key="4">
    <source>
        <dbReference type="Proteomes" id="UP000792457"/>
    </source>
</evidence>
<dbReference type="EMBL" id="KZ308836">
    <property type="protein sequence ID" value="KAG8234671.1"/>
    <property type="molecule type" value="Genomic_DNA"/>
</dbReference>
<evidence type="ECO:0000313" key="3">
    <source>
        <dbReference type="EMBL" id="KAG8234671.1"/>
    </source>
</evidence>
<dbReference type="PANTHER" id="PTHR10686">
    <property type="entry name" value="FOLATE TRANSPORTER"/>
    <property type="match status" value="1"/>
</dbReference>
<organism evidence="3 4">
    <name type="scientific">Ladona fulva</name>
    <name type="common">Scarce chaser dragonfly</name>
    <name type="synonym">Libellula fulva</name>
    <dbReference type="NCBI Taxonomy" id="123851"/>
    <lineage>
        <taxon>Eukaryota</taxon>
        <taxon>Metazoa</taxon>
        <taxon>Ecdysozoa</taxon>
        <taxon>Arthropoda</taxon>
        <taxon>Hexapoda</taxon>
        <taxon>Insecta</taxon>
        <taxon>Pterygota</taxon>
        <taxon>Palaeoptera</taxon>
        <taxon>Odonata</taxon>
        <taxon>Epiprocta</taxon>
        <taxon>Anisoptera</taxon>
        <taxon>Libelluloidea</taxon>
        <taxon>Libellulidae</taxon>
        <taxon>Ladona</taxon>
    </lineage>
</organism>
<dbReference type="Proteomes" id="UP000792457">
    <property type="component" value="Unassembled WGS sequence"/>
</dbReference>
<dbReference type="GO" id="GO:0005886">
    <property type="term" value="C:plasma membrane"/>
    <property type="evidence" value="ECO:0007669"/>
    <property type="project" value="TreeGrafter"/>
</dbReference>
<dbReference type="Pfam" id="PF01770">
    <property type="entry name" value="Folate_carrier"/>
    <property type="match status" value="1"/>
</dbReference>
<dbReference type="SUPFAM" id="SSF103473">
    <property type="entry name" value="MFS general substrate transporter"/>
    <property type="match status" value="1"/>
</dbReference>
<dbReference type="InterPro" id="IPR002666">
    <property type="entry name" value="Folate_carrier"/>
</dbReference>
<keyword evidence="4" id="KW-1185">Reference proteome</keyword>
<evidence type="ECO:0008006" key="5">
    <source>
        <dbReference type="Google" id="ProtNLM"/>
    </source>
</evidence>
<keyword evidence="2" id="KW-1133">Transmembrane helix</keyword>
<evidence type="ECO:0000256" key="1">
    <source>
        <dbReference type="ARBA" id="ARBA00005773"/>
    </source>
</evidence>
<reference evidence="3" key="1">
    <citation type="submission" date="2013-04" db="EMBL/GenBank/DDBJ databases">
        <authorList>
            <person name="Qu J."/>
            <person name="Murali S.C."/>
            <person name="Bandaranaike D."/>
            <person name="Bellair M."/>
            <person name="Blankenburg K."/>
            <person name="Chao H."/>
            <person name="Dinh H."/>
            <person name="Doddapaneni H."/>
            <person name="Downs B."/>
            <person name="Dugan-Rocha S."/>
            <person name="Elkadiri S."/>
            <person name="Gnanaolivu R.D."/>
            <person name="Hernandez B."/>
            <person name="Javaid M."/>
            <person name="Jayaseelan J.C."/>
            <person name="Lee S."/>
            <person name="Li M."/>
            <person name="Ming W."/>
            <person name="Munidasa M."/>
            <person name="Muniz J."/>
            <person name="Nguyen L."/>
            <person name="Ongeri F."/>
            <person name="Osuji N."/>
            <person name="Pu L.-L."/>
            <person name="Puazo M."/>
            <person name="Qu C."/>
            <person name="Quiroz J."/>
            <person name="Raj R."/>
            <person name="Weissenberger G."/>
            <person name="Xin Y."/>
            <person name="Zou X."/>
            <person name="Han Y."/>
            <person name="Richards S."/>
            <person name="Worley K."/>
            <person name="Muzny D."/>
            <person name="Gibbs R."/>
        </authorList>
    </citation>
    <scope>NUCLEOTIDE SEQUENCE</scope>
    <source>
        <strain evidence="3">Sampled in the wild</strain>
    </source>
</reference>